<gene>
    <name evidence="7" type="ORF">C4532_18925</name>
</gene>
<dbReference type="InterPro" id="IPR036259">
    <property type="entry name" value="MFS_trans_sf"/>
</dbReference>
<evidence type="ECO:0000313" key="7">
    <source>
        <dbReference type="EMBL" id="RJP64715.1"/>
    </source>
</evidence>
<comment type="caution">
    <text evidence="7">The sequence shown here is derived from an EMBL/GenBank/DDBJ whole genome shotgun (WGS) entry which is preliminary data.</text>
</comment>
<dbReference type="EMBL" id="QZKI01000136">
    <property type="protein sequence ID" value="RJP64715.1"/>
    <property type="molecule type" value="Genomic_DNA"/>
</dbReference>
<proteinExistence type="predicted"/>
<dbReference type="SUPFAM" id="SSF103473">
    <property type="entry name" value="MFS general substrate transporter"/>
    <property type="match status" value="1"/>
</dbReference>
<evidence type="ECO:0000256" key="1">
    <source>
        <dbReference type="ARBA" id="ARBA00004141"/>
    </source>
</evidence>
<dbReference type="GO" id="GO:0016020">
    <property type="term" value="C:membrane"/>
    <property type="evidence" value="ECO:0007669"/>
    <property type="project" value="UniProtKB-SubCell"/>
</dbReference>
<dbReference type="InterPro" id="IPR020846">
    <property type="entry name" value="MFS_dom"/>
</dbReference>
<dbReference type="InterPro" id="IPR005829">
    <property type="entry name" value="Sugar_transporter_CS"/>
</dbReference>
<dbReference type="AlphaFoldDB" id="A0A419EP00"/>
<evidence type="ECO:0000313" key="8">
    <source>
        <dbReference type="Proteomes" id="UP000285961"/>
    </source>
</evidence>
<evidence type="ECO:0000259" key="6">
    <source>
        <dbReference type="PROSITE" id="PS50850"/>
    </source>
</evidence>
<keyword evidence="4 5" id="KW-0472">Membrane</keyword>
<feature type="transmembrane region" description="Helical" evidence="5">
    <location>
        <begin position="373"/>
        <end position="395"/>
    </location>
</feature>
<dbReference type="PANTHER" id="PTHR23518:SF2">
    <property type="entry name" value="MAJOR FACILITATOR SUPERFAMILY TRANSPORTER"/>
    <property type="match status" value="1"/>
</dbReference>
<dbReference type="Proteomes" id="UP000285961">
    <property type="component" value="Unassembled WGS sequence"/>
</dbReference>
<evidence type="ECO:0000256" key="2">
    <source>
        <dbReference type="ARBA" id="ARBA00022692"/>
    </source>
</evidence>
<feature type="transmembrane region" description="Helical" evidence="5">
    <location>
        <begin position="311"/>
        <end position="332"/>
    </location>
</feature>
<protein>
    <submittedName>
        <fullName evidence="7">MFS transporter</fullName>
    </submittedName>
</protein>
<evidence type="ECO:0000256" key="4">
    <source>
        <dbReference type="ARBA" id="ARBA00023136"/>
    </source>
</evidence>
<dbReference type="Gene3D" id="1.20.1250.20">
    <property type="entry name" value="MFS general substrate transporter like domains"/>
    <property type="match status" value="2"/>
</dbReference>
<dbReference type="Pfam" id="PF07690">
    <property type="entry name" value="MFS_1"/>
    <property type="match status" value="2"/>
</dbReference>
<feature type="transmembrane region" description="Helical" evidence="5">
    <location>
        <begin position="174"/>
        <end position="194"/>
    </location>
</feature>
<comment type="subcellular location">
    <subcellularLocation>
        <location evidence="1">Membrane</location>
        <topology evidence="1">Multi-pass membrane protein</topology>
    </subcellularLocation>
</comment>
<dbReference type="PROSITE" id="PS00216">
    <property type="entry name" value="SUGAR_TRANSPORT_1"/>
    <property type="match status" value="1"/>
</dbReference>
<feature type="transmembrane region" description="Helical" evidence="5">
    <location>
        <begin position="286"/>
        <end position="305"/>
    </location>
</feature>
<dbReference type="CDD" id="cd17370">
    <property type="entry name" value="MFS_MJ1317_like"/>
    <property type="match status" value="1"/>
</dbReference>
<dbReference type="PROSITE" id="PS50850">
    <property type="entry name" value="MFS"/>
    <property type="match status" value="1"/>
</dbReference>
<evidence type="ECO:0000256" key="5">
    <source>
        <dbReference type="SAM" id="Phobius"/>
    </source>
</evidence>
<dbReference type="PANTHER" id="PTHR23518">
    <property type="entry name" value="C-METHYLTRANSFERASE"/>
    <property type="match status" value="1"/>
</dbReference>
<keyword evidence="2 5" id="KW-0812">Transmembrane</keyword>
<feature type="transmembrane region" description="Helical" evidence="5">
    <location>
        <begin position="344"/>
        <end position="367"/>
    </location>
</feature>
<dbReference type="GO" id="GO:0022857">
    <property type="term" value="F:transmembrane transporter activity"/>
    <property type="evidence" value="ECO:0007669"/>
    <property type="project" value="InterPro"/>
</dbReference>
<feature type="transmembrane region" description="Helical" evidence="5">
    <location>
        <begin position="256"/>
        <end position="274"/>
    </location>
</feature>
<organism evidence="7 8">
    <name type="scientific">Candidatus Abyssobacteria bacterium SURF_17</name>
    <dbReference type="NCBI Taxonomy" id="2093361"/>
    <lineage>
        <taxon>Bacteria</taxon>
        <taxon>Pseudomonadati</taxon>
        <taxon>Candidatus Hydrogenedentota</taxon>
        <taxon>Candidatus Abyssobacteria</taxon>
    </lineage>
</organism>
<feature type="domain" description="Major facilitator superfamily (MFS) profile" evidence="6">
    <location>
        <begin position="219"/>
        <end position="401"/>
    </location>
</feature>
<accession>A0A419EP00</accession>
<feature type="transmembrane region" description="Helical" evidence="5">
    <location>
        <begin position="222"/>
        <end position="244"/>
    </location>
</feature>
<evidence type="ECO:0000256" key="3">
    <source>
        <dbReference type="ARBA" id="ARBA00022989"/>
    </source>
</evidence>
<dbReference type="InterPro" id="IPR011701">
    <property type="entry name" value="MFS"/>
</dbReference>
<name>A0A419EP00_9BACT</name>
<sequence>MTALPDTETSKLSSNVRALGWVSLLSDVHSETILPLLPLFVTQVLGLNKSFLGLIEGVADSTASLLKVVSGWYSDRIRHRKKPTAAGYILSTVTKPLLALSATGFHVLAIRFVDRVGKGIRTAPRDALIADSASTGSLGRAYGFHRMMDTLGAVAGTLLAYVMFRMLGGSEGDRMRIIFLIATVFGIAAVVILLTRVREPEQPITVDIETDDPGSDSRQKRLAAFVGVNAIFHLGMFSYAFFLLRAQSIGLHSTNIPLIYLLYNIVYAVTSLPLGRLSDAIGRKPLILLAYCSYAVLCLGLAFAAHVWQAWLLFALYGIHSATVNTASRALVAQLSEVRSRATALGIYHTSVGIAVLPASLIAGVLWDRYGARAPFLFAGILALLASAAMASLSLDSHMER</sequence>
<feature type="transmembrane region" description="Helical" evidence="5">
    <location>
        <begin position="150"/>
        <end position="168"/>
    </location>
</feature>
<keyword evidence="3 5" id="KW-1133">Transmembrane helix</keyword>
<reference evidence="7 8" key="1">
    <citation type="journal article" date="2017" name="ISME J.">
        <title>Energy and carbon metabolisms in a deep terrestrial subsurface fluid microbial community.</title>
        <authorList>
            <person name="Momper L."/>
            <person name="Jungbluth S.P."/>
            <person name="Lee M.D."/>
            <person name="Amend J.P."/>
        </authorList>
    </citation>
    <scope>NUCLEOTIDE SEQUENCE [LARGE SCALE GENOMIC DNA]</scope>
    <source>
        <strain evidence="7">SURF_17</strain>
    </source>
</reference>